<dbReference type="Pfam" id="PF22252">
    <property type="entry name" value="PNGase_F-II_N"/>
    <property type="match status" value="1"/>
</dbReference>
<name>A0A5D3EGA0_9BACE</name>
<organism evidence="2 3">
    <name type="scientific">Bacteroides pyogenes</name>
    <dbReference type="NCBI Taxonomy" id="310300"/>
    <lineage>
        <taxon>Bacteria</taxon>
        <taxon>Pseudomonadati</taxon>
        <taxon>Bacteroidota</taxon>
        <taxon>Bacteroidia</taxon>
        <taxon>Bacteroidales</taxon>
        <taxon>Bacteroidaceae</taxon>
        <taxon>Bacteroides</taxon>
    </lineage>
</organism>
<gene>
    <name evidence="2" type="ORF">FNJ60_06055</name>
</gene>
<feature type="signal peptide" evidence="1">
    <location>
        <begin position="1"/>
        <end position="19"/>
    </location>
</feature>
<dbReference type="NCBIfam" id="TIGR01200">
    <property type="entry name" value="GLPGLI"/>
    <property type="match status" value="1"/>
</dbReference>
<dbReference type="AlphaFoldDB" id="A0A5D3EGA0"/>
<evidence type="ECO:0000313" key="2">
    <source>
        <dbReference type="EMBL" id="TYK34085.1"/>
    </source>
</evidence>
<sequence length="277" mass="31973">MRKIYLFLVGLCWFLPTNAQLPVIPVSIDKYTVIDTINYFVTYELTIVNNPEESKKPAKDIVVLEVGNKILKSYSKLLYQADSINSILTKKGTRAVPLFQELVPPVIVYKNYPKGENTVVYRTFMSGPIMEYVENIPTFEWKVFTEKQTILGYTCQKATTSFRGRVYEAWFTPEIPIKEGPYKFAGLPGLILQIVDAQNHYSYTCIGIQKPKKKTPIVFWEWDTQKTNREKLNSMIKRMHQQPADFAVSIGTKLRYPGKSEAEVKKISYPYNPIELE</sequence>
<evidence type="ECO:0000256" key="1">
    <source>
        <dbReference type="SAM" id="SignalP"/>
    </source>
</evidence>
<proteinExistence type="predicted"/>
<comment type="caution">
    <text evidence="2">The sequence shown here is derived from an EMBL/GenBank/DDBJ whole genome shotgun (WGS) entry which is preliminary data.</text>
</comment>
<dbReference type="InterPro" id="IPR005901">
    <property type="entry name" value="GLPGLI"/>
</dbReference>
<keyword evidence="1" id="KW-0732">Signal</keyword>
<reference evidence="2 3" key="1">
    <citation type="submission" date="2019-07" db="EMBL/GenBank/DDBJ databases">
        <title>Draft Genome Sequences of Bacteroides pyogenes Strains Isolated from the Uterus Holstein Dairy Cows with Metritis.</title>
        <authorList>
            <person name="Cunha F."/>
            <person name="Galvao K.N."/>
            <person name="Jeon S.J."/>
            <person name="Jeong K.C."/>
        </authorList>
    </citation>
    <scope>NUCLEOTIDE SEQUENCE [LARGE SCALE GENOMIC DNA]</scope>
    <source>
        <strain evidence="2 3">KG-31</strain>
    </source>
</reference>
<accession>A0A5D3EGA0</accession>
<evidence type="ECO:0000313" key="3">
    <source>
        <dbReference type="Proteomes" id="UP000324383"/>
    </source>
</evidence>
<keyword evidence="3" id="KW-1185">Reference proteome</keyword>
<dbReference type="RefSeq" id="WP_051290164.1">
    <property type="nucleotide sequence ID" value="NZ_CP197398.1"/>
</dbReference>
<feature type="chain" id="PRO_5030116302" evidence="1">
    <location>
        <begin position="20"/>
        <end position="277"/>
    </location>
</feature>
<protein>
    <submittedName>
        <fullName evidence="2">GLPGLI family protein</fullName>
    </submittedName>
</protein>
<dbReference type="EMBL" id="VKLW01000010">
    <property type="protein sequence ID" value="TYK34085.1"/>
    <property type="molecule type" value="Genomic_DNA"/>
</dbReference>
<dbReference type="Proteomes" id="UP000324383">
    <property type="component" value="Unassembled WGS sequence"/>
</dbReference>